<protein>
    <submittedName>
        <fullName evidence="1">Uncharacterized protein</fullName>
    </submittedName>
</protein>
<name>A0A0F9IFP5_9ZZZZ</name>
<evidence type="ECO:0000313" key="1">
    <source>
        <dbReference type="EMBL" id="KKM18529.1"/>
    </source>
</evidence>
<dbReference type="AlphaFoldDB" id="A0A0F9IFP5"/>
<reference evidence="1" key="1">
    <citation type="journal article" date="2015" name="Nature">
        <title>Complex archaea that bridge the gap between prokaryotes and eukaryotes.</title>
        <authorList>
            <person name="Spang A."/>
            <person name="Saw J.H."/>
            <person name="Jorgensen S.L."/>
            <person name="Zaremba-Niedzwiedzka K."/>
            <person name="Martijn J."/>
            <person name="Lind A.E."/>
            <person name="van Eijk R."/>
            <person name="Schleper C."/>
            <person name="Guy L."/>
            <person name="Ettema T.J."/>
        </authorList>
    </citation>
    <scope>NUCLEOTIDE SEQUENCE</scope>
</reference>
<organism evidence="1">
    <name type="scientific">marine sediment metagenome</name>
    <dbReference type="NCBI Taxonomy" id="412755"/>
    <lineage>
        <taxon>unclassified sequences</taxon>
        <taxon>metagenomes</taxon>
        <taxon>ecological metagenomes</taxon>
    </lineage>
</organism>
<sequence length="182" mass="20930">MRVFIEEIIRKYNKYGSSYTLIEGCLQSGLNLIIKDLFYDLKGTKGEYVEMLLSVMRSPYLELQRGIHSQLFDSEEYYSVELIDELLEEKGFSSTDDRECIILTGEYIDSYIVPKEWIPLKTSNWLKSLITNPSALRTGDGLFLLNPFHLIKKAPIEKFPQRVTIATGSIKLVAWYPLTATS</sequence>
<gene>
    <name evidence="1" type="ORF">LCGC14_1664780</name>
</gene>
<proteinExistence type="predicted"/>
<comment type="caution">
    <text evidence="1">The sequence shown here is derived from an EMBL/GenBank/DDBJ whole genome shotgun (WGS) entry which is preliminary data.</text>
</comment>
<dbReference type="EMBL" id="LAZR01014203">
    <property type="protein sequence ID" value="KKM18529.1"/>
    <property type="molecule type" value="Genomic_DNA"/>
</dbReference>
<accession>A0A0F9IFP5</accession>